<dbReference type="GO" id="GO:0004803">
    <property type="term" value="F:transposase activity"/>
    <property type="evidence" value="ECO:0007669"/>
    <property type="project" value="InterPro"/>
</dbReference>
<keyword evidence="6" id="KW-1185">Reference proteome</keyword>
<dbReference type="InterPro" id="IPR002525">
    <property type="entry name" value="Transp_IS110-like_N"/>
</dbReference>
<feature type="domain" description="Transposase IS110-like N-terminal" evidence="1">
    <location>
        <begin position="7"/>
        <end position="161"/>
    </location>
</feature>
<evidence type="ECO:0000259" key="2">
    <source>
        <dbReference type="Pfam" id="PF02371"/>
    </source>
</evidence>
<comment type="caution">
    <text evidence="3">The sequence shown here is derived from an EMBL/GenBank/DDBJ whole genome shotgun (WGS) entry which is preliminary data.</text>
</comment>
<evidence type="ECO:0000313" key="6">
    <source>
        <dbReference type="Proteomes" id="UP001197492"/>
    </source>
</evidence>
<sequence>MNRIIKIGMDVHTTNYTLCIFEPSFEHDGTVHCITQVKPEIKKIIYVIETFKKKHENEELNIVCGYEAGCLGYSLYHELKEKGVECVILAPTTMKTEKGGRKLKNDYRDAKMIAECLAYGGYSAVHVPTELDNSVKEFIRMRDDIKENLKSIKQQIIAFLTRNGKQFEGKSYWTRKHIDWINTVSFSEPLLQDTLKEYMIEYNHLCDRVETLDRQIEEISLKEEYVEKVQQLQCLIGIKTHTALSLIVETSDFNRFKKGNMYSAYLGLIPGDDSSGGHEKKLGITKAGNNHLRRLLVEAAQGYTRGRVGFKSKDLKSRQEKCSSEVVAYADKANERLRRKYYRMILRGKKYNVAKTAIARELACFIWGIMTDHIDLCS</sequence>
<dbReference type="PANTHER" id="PTHR33055">
    <property type="entry name" value="TRANSPOSASE FOR INSERTION SEQUENCE ELEMENT IS1111A"/>
    <property type="match status" value="1"/>
</dbReference>
<evidence type="ECO:0000313" key="3">
    <source>
        <dbReference type="EMBL" id="MBV3383824.1"/>
    </source>
</evidence>
<dbReference type="Proteomes" id="UP001197492">
    <property type="component" value="Unassembled WGS sequence"/>
</dbReference>
<gene>
    <name evidence="3" type="ORF">KSV97_11555</name>
    <name evidence="4" type="ORF">KSW06_11580</name>
</gene>
<accession>A0AAW4MWG2</accession>
<protein>
    <submittedName>
        <fullName evidence="3">IS110 family transposase</fullName>
    </submittedName>
</protein>
<reference evidence="3 6" key="1">
    <citation type="submission" date="2021-06" db="EMBL/GenBank/DDBJ databases">
        <title>Collection of gut derived symbiotic bacterial strains cultured from healthy donors.</title>
        <authorList>
            <person name="Lin H."/>
            <person name="Littmann E."/>
            <person name="Pamer E.G."/>
        </authorList>
    </citation>
    <scope>NUCLEOTIDE SEQUENCE</scope>
    <source>
        <strain evidence="4 6">MSK.21.70</strain>
        <strain evidence="3">MSK.21.82</strain>
    </source>
</reference>
<proteinExistence type="predicted"/>
<dbReference type="GO" id="GO:0003677">
    <property type="term" value="F:DNA binding"/>
    <property type="evidence" value="ECO:0007669"/>
    <property type="project" value="InterPro"/>
</dbReference>
<dbReference type="Pfam" id="PF02371">
    <property type="entry name" value="Transposase_20"/>
    <property type="match status" value="1"/>
</dbReference>
<name>A0AAW4MWG2_9FIRM</name>
<dbReference type="Proteomes" id="UP001196408">
    <property type="component" value="Unassembled WGS sequence"/>
</dbReference>
<dbReference type="EMBL" id="JAHOEL010000170">
    <property type="protein sequence ID" value="MBV3393860.1"/>
    <property type="molecule type" value="Genomic_DNA"/>
</dbReference>
<feature type="domain" description="Transposase IS116/IS110/IS902 C-terminal" evidence="2">
    <location>
        <begin position="231"/>
        <end position="301"/>
    </location>
</feature>
<dbReference type="InterPro" id="IPR003346">
    <property type="entry name" value="Transposase_20"/>
</dbReference>
<dbReference type="AlphaFoldDB" id="A0AAW4MWG2"/>
<dbReference type="PANTHER" id="PTHR33055:SF15">
    <property type="entry name" value="TRANSPOSASE-RELATED"/>
    <property type="match status" value="1"/>
</dbReference>
<dbReference type="NCBIfam" id="NF033542">
    <property type="entry name" value="transpos_IS110"/>
    <property type="match status" value="1"/>
</dbReference>
<dbReference type="InterPro" id="IPR047650">
    <property type="entry name" value="Transpos_IS110"/>
</dbReference>
<dbReference type="GO" id="GO:0006313">
    <property type="term" value="P:DNA transposition"/>
    <property type="evidence" value="ECO:0007669"/>
    <property type="project" value="InterPro"/>
</dbReference>
<evidence type="ECO:0000259" key="1">
    <source>
        <dbReference type="Pfam" id="PF01548"/>
    </source>
</evidence>
<dbReference type="RefSeq" id="WP_217748458.1">
    <property type="nucleotide sequence ID" value="NZ_JAHOEB010000170.1"/>
</dbReference>
<evidence type="ECO:0000313" key="4">
    <source>
        <dbReference type="EMBL" id="MBV3393860.1"/>
    </source>
</evidence>
<dbReference type="EMBL" id="JAHOEF010000170">
    <property type="protein sequence ID" value="MBV3383824.1"/>
    <property type="molecule type" value="Genomic_DNA"/>
</dbReference>
<dbReference type="Pfam" id="PF01548">
    <property type="entry name" value="DEDD_Tnp_IS110"/>
    <property type="match status" value="1"/>
</dbReference>
<organism evidence="3 5">
    <name type="scientific">Catenibacterium mitsuokai</name>
    <dbReference type="NCBI Taxonomy" id="100886"/>
    <lineage>
        <taxon>Bacteria</taxon>
        <taxon>Bacillati</taxon>
        <taxon>Bacillota</taxon>
        <taxon>Erysipelotrichia</taxon>
        <taxon>Erysipelotrichales</taxon>
        <taxon>Coprobacillaceae</taxon>
        <taxon>Catenibacterium</taxon>
    </lineage>
</organism>
<evidence type="ECO:0000313" key="5">
    <source>
        <dbReference type="Proteomes" id="UP001196408"/>
    </source>
</evidence>